<dbReference type="InterPro" id="IPR013780">
    <property type="entry name" value="Glyco_hydro_b"/>
</dbReference>
<dbReference type="Pfam" id="PF21365">
    <property type="entry name" value="Glyco_hydro_31_3rd"/>
    <property type="match status" value="1"/>
</dbReference>
<dbReference type="PANTHER" id="PTHR22762">
    <property type="entry name" value="ALPHA-GLUCOSIDASE"/>
    <property type="match status" value="1"/>
</dbReference>
<dbReference type="GO" id="GO:0005975">
    <property type="term" value="P:carbohydrate metabolic process"/>
    <property type="evidence" value="ECO:0007669"/>
    <property type="project" value="InterPro"/>
</dbReference>
<evidence type="ECO:0000256" key="6">
    <source>
        <dbReference type="RuleBase" id="RU361185"/>
    </source>
</evidence>
<evidence type="ECO:0000259" key="7">
    <source>
        <dbReference type="Pfam" id="PF01055"/>
    </source>
</evidence>
<evidence type="ECO:0000256" key="2">
    <source>
        <dbReference type="ARBA" id="ARBA00022729"/>
    </source>
</evidence>
<protein>
    <recommendedName>
        <fullName evidence="11">DUF5110 domain-containing protein</fullName>
    </recommendedName>
</protein>
<comment type="similarity">
    <text evidence="1 6">Belongs to the glycosyl hydrolase 31 family.</text>
</comment>
<keyword evidence="10" id="KW-1185">Reference proteome</keyword>
<keyword evidence="5 6" id="KW-0326">Glycosidase</keyword>
<feature type="domain" description="Glycosyl hydrolase family 31 C-terminal" evidence="8">
    <location>
        <begin position="62"/>
        <end position="146"/>
    </location>
</feature>
<dbReference type="PANTHER" id="PTHR22762:SF133">
    <property type="entry name" value="P-TYPE DOMAIN-CONTAINING PROTEIN"/>
    <property type="match status" value="1"/>
</dbReference>
<comment type="caution">
    <text evidence="9">The sequence shown here is derived from an EMBL/GenBank/DDBJ whole genome shotgun (WGS) entry which is preliminary data.</text>
</comment>
<evidence type="ECO:0000256" key="4">
    <source>
        <dbReference type="ARBA" id="ARBA00023180"/>
    </source>
</evidence>
<dbReference type="STRING" id="3750.A0A498JXX6"/>
<dbReference type="SUPFAM" id="SSF51011">
    <property type="entry name" value="Glycosyl hydrolase domain"/>
    <property type="match status" value="1"/>
</dbReference>
<evidence type="ECO:0000313" key="10">
    <source>
        <dbReference type="Proteomes" id="UP000290289"/>
    </source>
</evidence>
<proteinExistence type="inferred from homology"/>
<dbReference type="Gene3D" id="2.60.40.1180">
    <property type="entry name" value="Golgi alpha-mannosidase II"/>
    <property type="match status" value="2"/>
</dbReference>
<keyword evidence="2" id="KW-0732">Signal</keyword>
<keyword evidence="3 6" id="KW-0378">Hydrolase</keyword>
<dbReference type="FunFam" id="2.60.40.1180:FF:000044">
    <property type="entry name" value="Alpha-glucosidase 1"/>
    <property type="match status" value="1"/>
</dbReference>
<evidence type="ECO:0000256" key="3">
    <source>
        <dbReference type="ARBA" id="ARBA00022801"/>
    </source>
</evidence>
<sequence length="307" mass="33408">MKNSAGVGAFYPFSRDHSDIHSSRQELYLWESVAASARKVLGLRYRLLPLFYTSMYEAHKNGTPIARPLFFSFPQDINAYEIRSQFLIGRGVLVSPVLKQGENSVEAYFTADNWFDLFNYTNSVNNVALDAQPDHITMHVREGNILALQGDALTTEAARKTAFELLVVVSSSEQSTGQVFLDDGEEAEMGGDGGNWTSVGFSSTTQNGSVHLSSKVENQGFALNQKLIIDNVTFIGLQNAGGVEGYTFNITRGANSTGDIKASLDSSQRFVTVQISGVAIPIGTEFELELKHGNALNSSGNKAFIGL</sequence>
<dbReference type="InterPro" id="IPR048395">
    <property type="entry name" value="Glyco_hydro_31_C"/>
</dbReference>
<dbReference type="SUPFAM" id="SSF51445">
    <property type="entry name" value="(Trans)glycosidases"/>
    <property type="match status" value="1"/>
</dbReference>
<dbReference type="Pfam" id="PF01055">
    <property type="entry name" value="Glyco_hydro_31_2nd"/>
    <property type="match status" value="1"/>
</dbReference>
<organism evidence="9 10">
    <name type="scientific">Malus domestica</name>
    <name type="common">Apple</name>
    <name type="synonym">Pyrus malus</name>
    <dbReference type="NCBI Taxonomy" id="3750"/>
    <lineage>
        <taxon>Eukaryota</taxon>
        <taxon>Viridiplantae</taxon>
        <taxon>Streptophyta</taxon>
        <taxon>Embryophyta</taxon>
        <taxon>Tracheophyta</taxon>
        <taxon>Spermatophyta</taxon>
        <taxon>Magnoliopsida</taxon>
        <taxon>eudicotyledons</taxon>
        <taxon>Gunneridae</taxon>
        <taxon>Pentapetalae</taxon>
        <taxon>rosids</taxon>
        <taxon>fabids</taxon>
        <taxon>Rosales</taxon>
        <taxon>Rosaceae</taxon>
        <taxon>Amygdaloideae</taxon>
        <taxon>Maleae</taxon>
        <taxon>Malus</taxon>
    </lineage>
</organism>
<dbReference type="InterPro" id="IPR000322">
    <property type="entry name" value="Glyco_hydro_31_TIM"/>
</dbReference>
<evidence type="ECO:0000313" key="9">
    <source>
        <dbReference type="EMBL" id="RXH98823.1"/>
    </source>
</evidence>
<reference evidence="9 10" key="1">
    <citation type="submission" date="2018-10" db="EMBL/GenBank/DDBJ databases">
        <title>A high-quality apple genome assembly.</title>
        <authorList>
            <person name="Hu J."/>
        </authorList>
    </citation>
    <scope>NUCLEOTIDE SEQUENCE [LARGE SCALE GENOMIC DNA]</scope>
    <source>
        <strain evidence="10">cv. HFTH1</strain>
        <tissue evidence="9">Young leaf</tissue>
    </source>
</reference>
<keyword evidence="4" id="KW-0325">Glycoprotein</keyword>
<evidence type="ECO:0000259" key="8">
    <source>
        <dbReference type="Pfam" id="PF21365"/>
    </source>
</evidence>
<evidence type="ECO:0008006" key="11">
    <source>
        <dbReference type="Google" id="ProtNLM"/>
    </source>
</evidence>
<accession>A0A498JXX6</accession>
<dbReference type="GO" id="GO:0004553">
    <property type="term" value="F:hydrolase activity, hydrolyzing O-glycosyl compounds"/>
    <property type="evidence" value="ECO:0007669"/>
    <property type="project" value="InterPro"/>
</dbReference>
<evidence type="ECO:0000256" key="5">
    <source>
        <dbReference type="ARBA" id="ARBA00023295"/>
    </source>
</evidence>
<dbReference type="EMBL" id="RDQH01000331">
    <property type="protein sequence ID" value="RXH98823.1"/>
    <property type="molecule type" value="Genomic_DNA"/>
</dbReference>
<evidence type="ECO:0000256" key="1">
    <source>
        <dbReference type="ARBA" id="ARBA00007806"/>
    </source>
</evidence>
<dbReference type="InterPro" id="IPR017853">
    <property type="entry name" value="GH"/>
</dbReference>
<dbReference type="Gene3D" id="3.20.20.80">
    <property type="entry name" value="Glycosidases"/>
    <property type="match status" value="1"/>
</dbReference>
<gene>
    <name evidence="9" type="ORF">DVH24_011148</name>
</gene>
<name>A0A498JXX6_MALDO</name>
<dbReference type="Proteomes" id="UP000290289">
    <property type="component" value="Chromosome 5"/>
</dbReference>
<feature type="domain" description="Glycoside hydrolase family 31 TIM barrel" evidence="7">
    <location>
        <begin position="7"/>
        <end position="53"/>
    </location>
</feature>
<dbReference type="AlphaFoldDB" id="A0A498JXX6"/>